<feature type="compositionally biased region" description="Basic and acidic residues" evidence="1">
    <location>
        <begin position="14"/>
        <end position="27"/>
    </location>
</feature>
<keyword evidence="3" id="KW-0614">Plasmid</keyword>
<reference evidence="3" key="1">
    <citation type="submission" date="2024-05" db="EMBL/GenBank/DDBJ databases">
        <authorList>
            <person name="Bunk B."/>
            <person name="Swiderski J."/>
            <person name="Sproer C."/>
            <person name="Thiel V."/>
        </authorList>
    </citation>
    <scope>NUCLEOTIDE SEQUENCE</scope>
    <source>
        <strain evidence="3">DSM 17735</strain>
        <plasmid evidence="3">p5</plasmid>
    </source>
</reference>
<organism evidence="3">
    <name type="scientific">Polaromonas hydrogenivorans</name>
    <dbReference type="NCBI Taxonomy" id="335476"/>
    <lineage>
        <taxon>Bacteria</taxon>
        <taxon>Pseudomonadati</taxon>
        <taxon>Pseudomonadota</taxon>
        <taxon>Betaproteobacteria</taxon>
        <taxon>Burkholderiales</taxon>
        <taxon>Comamonadaceae</taxon>
        <taxon>Polaromonas</taxon>
    </lineage>
</organism>
<keyword evidence="2" id="KW-0472">Membrane</keyword>
<proteinExistence type="predicted"/>
<evidence type="ECO:0000256" key="2">
    <source>
        <dbReference type="SAM" id="Phobius"/>
    </source>
</evidence>
<dbReference type="RefSeq" id="WP_349283403.1">
    <property type="nucleotide sequence ID" value="NZ_CBCSCU010000054.1"/>
</dbReference>
<accession>A0AAU7M0D7</accession>
<dbReference type="AlphaFoldDB" id="A0AAU7M0D7"/>
<name>A0AAU7M0D7_9BURK</name>
<feature type="region of interest" description="Disordered" evidence="1">
    <location>
        <begin position="1"/>
        <end position="27"/>
    </location>
</feature>
<protein>
    <submittedName>
        <fullName evidence="3">Uncharacterized protein</fullName>
    </submittedName>
</protein>
<feature type="transmembrane region" description="Helical" evidence="2">
    <location>
        <begin position="79"/>
        <end position="96"/>
    </location>
</feature>
<gene>
    <name evidence="3" type="ORF">ABLV49_25790</name>
</gene>
<dbReference type="EMBL" id="CP157680">
    <property type="protein sequence ID" value="XBP73309.1"/>
    <property type="molecule type" value="Genomic_DNA"/>
</dbReference>
<geneLocation type="plasmid" evidence="3">
    <name>p5</name>
</geneLocation>
<evidence type="ECO:0000256" key="1">
    <source>
        <dbReference type="SAM" id="MobiDB-lite"/>
    </source>
</evidence>
<keyword evidence="2" id="KW-1133">Transmembrane helix</keyword>
<keyword evidence="2" id="KW-0812">Transmembrane</keyword>
<feature type="transmembrane region" description="Helical" evidence="2">
    <location>
        <begin position="55"/>
        <end position="73"/>
    </location>
</feature>
<evidence type="ECO:0000313" key="3">
    <source>
        <dbReference type="EMBL" id="XBP73309.1"/>
    </source>
</evidence>
<sequence>MTDANPPSSPTLRNRREPSARHHSAHDIDAEKTAHELSIIYARYRQAEIKDARSFGFFWACVTLVAVPCVFMSPFWNAFFFLLSLLGVIGTLRGYTLNPAQNKKYWISQVDYYRLSGSRRFNGTHSCVFCGACGIWRKGLYKSDDVYARCSTCKAQLFHE</sequence>